<gene>
    <name evidence="4" type="ORF">C9194_14695</name>
    <name evidence="3" type="ORF">DIV22_25260</name>
</gene>
<evidence type="ECO:0000313" key="5">
    <source>
        <dbReference type="Proteomes" id="UP000248865"/>
    </source>
</evidence>
<dbReference type="GO" id="GO:0004386">
    <property type="term" value="F:helicase activity"/>
    <property type="evidence" value="ECO:0007669"/>
    <property type="project" value="UniProtKB-KW"/>
</dbReference>
<dbReference type="Gene3D" id="3.40.50.300">
    <property type="entry name" value="P-loop containing nucleotide triphosphate hydrolases"/>
    <property type="match status" value="2"/>
</dbReference>
<proteinExistence type="predicted"/>
<reference evidence="3 5" key="1">
    <citation type="submission" date="2018-05" db="EMBL/GenBank/DDBJ databases">
        <title>Genomic sequencing of EHEC O26 New European Clone.</title>
        <authorList>
            <person name="Karnisova L."/>
            <person name="Nunvar J."/>
            <person name="Marejkova M."/>
            <person name="Mellmann A."/>
            <person name="Drevinek P."/>
            <person name="Blahova K."/>
            <person name="Bielaszewska M."/>
        </authorList>
    </citation>
    <scope>NUCLEOTIDE SEQUENCE [LARGE SCALE GENOMIC DNA]</scope>
    <source>
        <strain evidence="3 5">14-391</strain>
    </source>
</reference>
<dbReference type="Pfam" id="PF00271">
    <property type="entry name" value="Helicase_C"/>
    <property type="match status" value="1"/>
</dbReference>
<protein>
    <submittedName>
        <fullName evidence="3">Helicase</fullName>
    </submittedName>
</protein>
<dbReference type="EMBL" id="RROO01000025">
    <property type="protein sequence ID" value="TJF64759.1"/>
    <property type="molecule type" value="Genomic_DNA"/>
</dbReference>
<dbReference type="GO" id="GO:0005829">
    <property type="term" value="C:cytosol"/>
    <property type="evidence" value="ECO:0007669"/>
    <property type="project" value="TreeGrafter"/>
</dbReference>
<dbReference type="InterPro" id="IPR006935">
    <property type="entry name" value="Helicase/UvrB_N"/>
</dbReference>
<dbReference type="GO" id="GO:0005524">
    <property type="term" value="F:ATP binding"/>
    <property type="evidence" value="ECO:0007669"/>
    <property type="project" value="InterPro"/>
</dbReference>
<dbReference type="AlphaFoldDB" id="A0A0F3WC55"/>
<accession>A0A0F3WC55</accession>
<keyword evidence="3" id="KW-0347">Helicase</keyword>
<dbReference type="SUPFAM" id="SSF52540">
    <property type="entry name" value="P-loop containing nucleoside triphosphate hydrolases"/>
    <property type="match status" value="1"/>
</dbReference>
<dbReference type="PROSITE" id="PS51194">
    <property type="entry name" value="HELICASE_CTER"/>
    <property type="match status" value="1"/>
</dbReference>
<keyword evidence="3" id="KW-0067">ATP-binding</keyword>
<dbReference type="PANTHER" id="PTHR47396">
    <property type="entry name" value="TYPE I RESTRICTION ENZYME ECOKI R PROTEIN"/>
    <property type="match status" value="1"/>
</dbReference>
<dbReference type="InterPro" id="IPR050742">
    <property type="entry name" value="Helicase_Restrict-Modif_Enz"/>
</dbReference>
<feature type="domain" description="Helicase ATP-binding" evidence="1">
    <location>
        <begin position="31"/>
        <end position="201"/>
    </location>
</feature>
<keyword evidence="3" id="KW-0378">Hydrolase</keyword>
<evidence type="ECO:0000259" key="2">
    <source>
        <dbReference type="PROSITE" id="PS51194"/>
    </source>
</evidence>
<dbReference type="RefSeq" id="WP_000119815.1">
    <property type="nucleotide sequence ID" value="NZ_AP018808.1"/>
</dbReference>
<dbReference type="EMBL" id="QFSS01000401">
    <property type="protein sequence ID" value="PZZ60845.1"/>
    <property type="molecule type" value="Genomic_DNA"/>
</dbReference>
<evidence type="ECO:0000313" key="4">
    <source>
        <dbReference type="EMBL" id="TJF64759.1"/>
    </source>
</evidence>
<feature type="domain" description="Helicase C-terminal" evidence="2">
    <location>
        <begin position="273"/>
        <end position="431"/>
    </location>
</feature>
<dbReference type="InterPro" id="IPR014001">
    <property type="entry name" value="Helicase_ATP-bd"/>
</dbReference>
<dbReference type="InterPro" id="IPR001650">
    <property type="entry name" value="Helicase_C-like"/>
</dbReference>
<organism evidence="3 5">
    <name type="scientific">Escherichia coli</name>
    <dbReference type="NCBI Taxonomy" id="562"/>
    <lineage>
        <taxon>Bacteria</taxon>
        <taxon>Pseudomonadati</taxon>
        <taxon>Pseudomonadota</taxon>
        <taxon>Gammaproteobacteria</taxon>
        <taxon>Enterobacterales</taxon>
        <taxon>Enterobacteriaceae</taxon>
        <taxon>Escherichia</taxon>
    </lineage>
</organism>
<reference evidence="4 6" key="2">
    <citation type="submission" date="2018-12" db="EMBL/GenBank/DDBJ databases">
        <title>Food and Water Safety Consortium.</title>
        <authorList>
            <person name="Tyson S."/>
            <person name="Peterson C.-L."/>
            <person name="Olson A."/>
            <person name="Tyler S."/>
            <person name="Cabral J."/>
            <person name="Lynch T."/>
            <person name="Knox N."/>
            <person name="Van Domselaar G."/>
            <person name="Graham M."/>
        </authorList>
    </citation>
    <scope>NUCLEOTIDE SEQUENCE [LARGE SCALE GENOMIC DNA]</scope>
    <source>
        <strain evidence="4 6">FWSEC0419</strain>
    </source>
</reference>
<dbReference type="InterPro" id="IPR027417">
    <property type="entry name" value="P-loop_NTPase"/>
</dbReference>
<evidence type="ECO:0000259" key="1">
    <source>
        <dbReference type="PROSITE" id="PS51192"/>
    </source>
</evidence>
<comment type="caution">
    <text evidence="3">The sequence shown here is derived from an EMBL/GenBank/DDBJ whole genome shotgun (WGS) entry which is preliminary data.</text>
</comment>
<evidence type="ECO:0000313" key="3">
    <source>
        <dbReference type="EMBL" id="PZZ60845.1"/>
    </source>
</evidence>
<dbReference type="Proteomes" id="UP000248865">
    <property type="component" value="Unassembled WGS sequence"/>
</dbReference>
<dbReference type="GO" id="GO:0003677">
    <property type="term" value="F:DNA binding"/>
    <property type="evidence" value="ECO:0007669"/>
    <property type="project" value="InterPro"/>
</dbReference>
<dbReference type="PROSITE" id="PS51192">
    <property type="entry name" value="HELICASE_ATP_BIND_1"/>
    <property type="match status" value="1"/>
</dbReference>
<dbReference type="SMART" id="SM00487">
    <property type="entry name" value="DEXDc"/>
    <property type="match status" value="1"/>
</dbReference>
<dbReference type="Proteomes" id="UP000305093">
    <property type="component" value="Unassembled WGS sequence"/>
</dbReference>
<dbReference type="PANTHER" id="PTHR47396:SF1">
    <property type="entry name" value="ATP-DEPENDENT HELICASE IRC3-RELATED"/>
    <property type="match status" value="1"/>
</dbReference>
<sequence length="619" mass="70829">MSYFFDTPVNIEGNKKLRSPQIEAYIKIKEFFSDEENKEALVVLPTGTGKSGLISIAPFGVARKKVLIITPGLITKESIRKTQEVLENNFWVNFDIVFNSKDIPIVNEYSSDLSDEHLLSSHIIYSNIQKVTSSRGNPLISRVPPDFFDLIIIDEAHHAPAQSWRDTLHYFSNAKILHVTGTPYRGDNQEIPGVKIHETPLSEVMRDKYVKWLRKETVNAHDLFFYTPEQPGVKLSKEQVLMFKDKEWIEKSIALSKECSLDVINHSIKKLNELKELSPNVPHKILAIGCSISHAEDLLSWYKAKGMTSVIVHSEMDQNDLSDALMKIEHHQCDVVISVNMLMEGYDHKYLTVLAIFRPYRSLNAFAQVVGRILRAIPESEITHFEIDNNGIVIFHEEIGLNVMWETFQKEVERARRASVREYTFTDRDYHERSNTLAGIESDSAYVSDTDSYLDDVDFNAMFEQKRNEINNSVEQQIEKIKSSGVDLPEDALEALRQTLAEKAVQKAAEIIDPELIEKRPHQARKLMRNILKTRTQDGVSNLLIDNGIGEKSSELYSIFNRHVPYLKTTDPNDGILVRYVNLKLAKAYGPVDKRDNKTLLQSINDLDKILAEVERMIK</sequence>
<name>A0A0F3WC55_ECOLX</name>
<dbReference type="SMART" id="SM00490">
    <property type="entry name" value="HELICc"/>
    <property type="match status" value="1"/>
</dbReference>
<evidence type="ECO:0000313" key="6">
    <source>
        <dbReference type="Proteomes" id="UP000305093"/>
    </source>
</evidence>
<dbReference type="Pfam" id="PF04851">
    <property type="entry name" value="ResIII"/>
    <property type="match status" value="1"/>
</dbReference>
<keyword evidence="3" id="KW-0547">Nucleotide-binding</keyword>
<dbReference type="GO" id="GO:0016787">
    <property type="term" value="F:hydrolase activity"/>
    <property type="evidence" value="ECO:0007669"/>
    <property type="project" value="InterPro"/>
</dbReference>